<feature type="signal peptide" evidence="6">
    <location>
        <begin position="1"/>
        <end position="22"/>
    </location>
</feature>
<protein>
    <recommendedName>
        <fullName evidence="7">Ig-like domain-containing protein</fullName>
    </recommendedName>
</protein>
<dbReference type="PANTHER" id="PTHR11860:SF87">
    <property type="entry name" value="CMRF35-LIKE MOLECULE 8"/>
    <property type="match status" value="1"/>
</dbReference>
<keyword evidence="9" id="KW-1185">Reference proteome</keyword>
<evidence type="ECO:0000313" key="8">
    <source>
        <dbReference type="Ensembl" id="ENSPCEP00000018369.1"/>
    </source>
</evidence>
<keyword evidence="4" id="KW-0472">Membrane</keyword>
<feature type="chain" id="PRO_5034523442" description="Ig-like domain-containing protein" evidence="6">
    <location>
        <begin position="23"/>
        <end position="185"/>
    </location>
</feature>
<dbReference type="Gene3D" id="2.60.40.10">
    <property type="entry name" value="Immunoglobulins"/>
    <property type="match status" value="1"/>
</dbReference>
<accession>A0A8C8SDX3</accession>
<dbReference type="CDD" id="cd05716">
    <property type="entry name" value="IgV_pIgR_like"/>
    <property type="match status" value="1"/>
</dbReference>
<dbReference type="PROSITE" id="PS50835">
    <property type="entry name" value="IG_LIKE"/>
    <property type="match status" value="1"/>
</dbReference>
<organism evidence="8 9">
    <name type="scientific">Pelusios castaneus</name>
    <name type="common">West African mud turtle</name>
    <dbReference type="NCBI Taxonomy" id="367368"/>
    <lineage>
        <taxon>Eukaryota</taxon>
        <taxon>Metazoa</taxon>
        <taxon>Chordata</taxon>
        <taxon>Craniata</taxon>
        <taxon>Vertebrata</taxon>
        <taxon>Euteleostomi</taxon>
        <taxon>Archelosauria</taxon>
        <taxon>Testudinata</taxon>
        <taxon>Testudines</taxon>
        <taxon>Pleurodira</taxon>
        <taxon>Pelomedusidae</taxon>
        <taxon>Pelusios</taxon>
    </lineage>
</organism>
<evidence type="ECO:0000256" key="4">
    <source>
        <dbReference type="ARBA" id="ARBA00023136"/>
    </source>
</evidence>
<reference evidence="8" key="2">
    <citation type="submission" date="2025-09" db="UniProtKB">
        <authorList>
            <consortium name="Ensembl"/>
        </authorList>
    </citation>
    <scope>IDENTIFICATION</scope>
</reference>
<dbReference type="Pfam" id="PF07686">
    <property type="entry name" value="V-set"/>
    <property type="match status" value="1"/>
</dbReference>
<dbReference type="InterPro" id="IPR013783">
    <property type="entry name" value="Ig-like_fold"/>
</dbReference>
<keyword evidence="5" id="KW-1015">Disulfide bond</keyword>
<evidence type="ECO:0000259" key="7">
    <source>
        <dbReference type="PROSITE" id="PS50835"/>
    </source>
</evidence>
<dbReference type="InterPro" id="IPR050671">
    <property type="entry name" value="CD300_family_receptors"/>
</dbReference>
<dbReference type="AlphaFoldDB" id="A0A8C8SDX3"/>
<dbReference type="InterPro" id="IPR013106">
    <property type="entry name" value="Ig_V-set"/>
</dbReference>
<dbReference type="InterPro" id="IPR003599">
    <property type="entry name" value="Ig_sub"/>
</dbReference>
<name>A0A8C8SDX3_9SAUR</name>
<evidence type="ECO:0000256" key="3">
    <source>
        <dbReference type="ARBA" id="ARBA00022729"/>
    </source>
</evidence>
<dbReference type="FunFam" id="2.60.40.10:FF:000370">
    <property type="entry name" value="CMRF35-like molecule 1"/>
    <property type="match status" value="1"/>
</dbReference>
<evidence type="ECO:0000256" key="6">
    <source>
        <dbReference type="SAM" id="SignalP"/>
    </source>
</evidence>
<evidence type="ECO:0000313" key="9">
    <source>
        <dbReference type="Proteomes" id="UP000694393"/>
    </source>
</evidence>
<dbReference type="InterPro" id="IPR036179">
    <property type="entry name" value="Ig-like_dom_sf"/>
</dbReference>
<dbReference type="SMART" id="SM00409">
    <property type="entry name" value="IG"/>
    <property type="match status" value="1"/>
</dbReference>
<dbReference type="Proteomes" id="UP000694393">
    <property type="component" value="Unplaced"/>
</dbReference>
<comment type="subcellular location">
    <subcellularLocation>
        <location evidence="1">Membrane</location>
    </subcellularLocation>
</comment>
<dbReference type="PANTHER" id="PTHR11860">
    <property type="entry name" value="POLYMERIC-IMMUNOGLOBULIN RECEPTOR"/>
    <property type="match status" value="1"/>
</dbReference>
<dbReference type="InterPro" id="IPR007110">
    <property type="entry name" value="Ig-like_dom"/>
</dbReference>
<proteinExistence type="predicted"/>
<dbReference type="GO" id="GO:0005886">
    <property type="term" value="C:plasma membrane"/>
    <property type="evidence" value="ECO:0007669"/>
    <property type="project" value="TreeGrafter"/>
</dbReference>
<dbReference type="Ensembl" id="ENSPCET00000018988.1">
    <property type="protein sequence ID" value="ENSPCEP00000018369.1"/>
    <property type="gene ID" value="ENSPCEG00000014328.1"/>
</dbReference>
<sequence>PWFLPLLFCCLFCLSGCSSGLAAPALTGPQEVSGPLGRSVSVLCDYQKQYQYHEKYWCRGADWSSCKIVIQSTESDAERKRGRISLTDNRKLCSFTVTMENLTLADAGIYWCGISKVWRDYGVSVKVTVLQGVSASTCYVQDGCVLGRGGFSLPRSTQSLFSWLLSHSAILSALPSLPTHTRHSW</sequence>
<dbReference type="GO" id="GO:0004888">
    <property type="term" value="F:transmembrane signaling receptor activity"/>
    <property type="evidence" value="ECO:0007669"/>
    <property type="project" value="TreeGrafter"/>
</dbReference>
<feature type="domain" description="Ig-like" evidence="7">
    <location>
        <begin position="24"/>
        <end position="130"/>
    </location>
</feature>
<evidence type="ECO:0000256" key="2">
    <source>
        <dbReference type="ARBA" id="ARBA00022692"/>
    </source>
</evidence>
<evidence type="ECO:0000256" key="5">
    <source>
        <dbReference type="ARBA" id="ARBA00023157"/>
    </source>
</evidence>
<dbReference type="SUPFAM" id="SSF48726">
    <property type="entry name" value="Immunoglobulin"/>
    <property type="match status" value="1"/>
</dbReference>
<keyword evidence="2" id="KW-0812">Transmembrane</keyword>
<keyword evidence="3 6" id="KW-0732">Signal</keyword>
<reference evidence="8" key="1">
    <citation type="submission" date="2025-08" db="UniProtKB">
        <authorList>
            <consortium name="Ensembl"/>
        </authorList>
    </citation>
    <scope>IDENTIFICATION</scope>
</reference>
<evidence type="ECO:0000256" key="1">
    <source>
        <dbReference type="ARBA" id="ARBA00004370"/>
    </source>
</evidence>